<dbReference type="AlphaFoldDB" id="A0AAJ8ML62"/>
<reference evidence="8" key="1">
    <citation type="submission" date="2013-07" db="EMBL/GenBank/DDBJ databases">
        <authorList>
            <consortium name="The Broad Institute Genome Sequencing Platform"/>
            <person name="Cuomo C."/>
            <person name="Litvintseva A."/>
            <person name="Chen Y."/>
            <person name="Heitman J."/>
            <person name="Sun S."/>
            <person name="Springer D."/>
            <person name="Dromer F."/>
            <person name="Young S.K."/>
            <person name="Zeng Q."/>
            <person name="Gargeya S."/>
            <person name="Fitzgerald M."/>
            <person name="Abouelleil A."/>
            <person name="Alvarado L."/>
            <person name="Berlin A.M."/>
            <person name="Chapman S.B."/>
            <person name="Dewar J."/>
            <person name="Goldberg J."/>
            <person name="Griggs A."/>
            <person name="Gujja S."/>
            <person name="Hansen M."/>
            <person name="Howarth C."/>
            <person name="Imamovic A."/>
            <person name="Larimer J."/>
            <person name="McCowan C."/>
            <person name="Murphy C."/>
            <person name="Pearson M."/>
            <person name="Priest M."/>
            <person name="Roberts A."/>
            <person name="Saif S."/>
            <person name="Shea T."/>
            <person name="Sykes S."/>
            <person name="Wortman J."/>
            <person name="Nusbaum C."/>
            <person name="Birren B."/>
        </authorList>
    </citation>
    <scope>NUCLEOTIDE SEQUENCE</scope>
    <source>
        <strain evidence="8">CBS 10737</strain>
    </source>
</reference>
<dbReference type="InterPro" id="IPR033877">
    <property type="entry name" value="Frm2/Hbn1"/>
</dbReference>
<dbReference type="InterPro" id="IPR000415">
    <property type="entry name" value="Nitroreductase-like"/>
</dbReference>
<sequence length="205" mass="23908">MSLISAIEERRSYYVINNQCDITQDQVADLTKNVLKHVPSMFNMQSTRIIVLFGDHHRKLWDLVIASLSQEILQKKPNVAHEHFSKVIDKLRSLQNGFGTLLFFEDSQSIEDTIKKYPAYEDKFDTWAVQSSAIAQYAIWLAFTNLSPRIGMTLQHYYPDKEEMNRIWNIPEGWKMTGQMPFGSIIEQPKEKTFKSPEDLMKVFV</sequence>
<evidence type="ECO:0000313" key="9">
    <source>
        <dbReference type="Proteomes" id="UP000094020"/>
    </source>
</evidence>
<organism evidence="8 9">
    <name type="scientific">Kwoniella pini CBS 10737</name>
    <dbReference type="NCBI Taxonomy" id="1296096"/>
    <lineage>
        <taxon>Eukaryota</taxon>
        <taxon>Fungi</taxon>
        <taxon>Dikarya</taxon>
        <taxon>Basidiomycota</taxon>
        <taxon>Agaricomycotina</taxon>
        <taxon>Tremellomycetes</taxon>
        <taxon>Tremellales</taxon>
        <taxon>Cryptococcaceae</taxon>
        <taxon>Kwoniella</taxon>
    </lineage>
</organism>
<comment type="similarity">
    <text evidence="3">Belongs to the nitroreductase family.</text>
</comment>
<dbReference type="PANTHER" id="PTHR43035">
    <property type="entry name" value="FATTY ACID REPRESSION MUTANT PROTEIN 2-RELATED"/>
    <property type="match status" value="1"/>
</dbReference>
<evidence type="ECO:0000256" key="1">
    <source>
        <dbReference type="ARBA" id="ARBA00004123"/>
    </source>
</evidence>
<name>A0AAJ8ML62_9TREE</name>
<dbReference type="FunFam" id="3.40.109.10:FF:000001">
    <property type="entry name" value="Nitroreductase family"/>
    <property type="match status" value="1"/>
</dbReference>
<keyword evidence="5" id="KW-0560">Oxidoreductase</keyword>
<dbReference type="PANTHER" id="PTHR43035:SF1">
    <property type="entry name" value="FATTY ACID REPRESSION MUTANT PROTEIN 2-RELATED"/>
    <property type="match status" value="1"/>
</dbReference>
<evidence type="ECO:0000256" key="5">
    <source>
        <dbReference type="ARBA" id="ARBA00023002"/>
    </source>
</evidence>
<dbReference type="GeneID" id="30169595"/>
<evidence type="ECO:0000256" key="4">
    <source>
        <dbReference type="ARBA" id="ARBA00022490"/>
    </source>
</evidence>
<dbReference type="GO" id="GO:0016491">
    <property type="term" value="F:oxidoreductase activity"/>
    <property type="evidence" value="ECO:0007669"/>
    <property type="project" value="UniProtKB-KW"/>
</dbReference>
<dbReference type="KEGG" id="kpin:30169595"/>
<dbReference type="GO" id="GO:0005634">
    <property type="term" value="C:nucleus"/>
    <property type="evidence" value="ECO:0007669"/>
    <property type="project" value="UniProtKB-SubCell"/>
</dbReference>
<keyword evidence="4" id="KW-0963">Cytoplasm</keyword>
<gene>
    <name evidence="8" type="ORF">I206_100102</name>
</gene>
<dbReference type="EMBL" id="CP144519">
    <property type="protein sequence ID" value="WWC66201.1"/>
    <property type="molecule type" value="Genomic_DNA"/>
</dbReference>
<dbReference type="RefSeq" id="XP_070058233.1">
    <property type="nucleotide sequence ID" value="XM_070202132.1"/>
</dbReference>
<feature type="domain" description="Nitroreductase" evidence="7">
    <location>
        <begin position="7"/>
        <end position="183"/>
    </location>
</feature>
<dbReference type="SUPFAM" id="SSF55469">
    <property type="entry name" value="FMN-dependent nitroreductase-like"/>
    <property type="match status" value="1"/>
</dbReference>
<evidence type="ECO:0000313" key="8">
    <source>
        <dbReference type="EMBL" id="WWC66201.1"/>
    </source>
</evidence>
<evidence type="ECO:0000256" key="3">
    <source>
        <dbReference type="ARBA" id="ARBA00007118"/>
    </source>
</evidence>
<keyword evidence="9" id="KW-1185">Reference proteome</keyword>
<protein>
    <recommendedName>
        <fullName evidence="7">Nitroreductase domain-containing protein</fullName>
    </recommendedName>
</protein>
<keyword evidence="6" id="KW-0539">Nucleus</keyword>
<comment type="subcellular location">
    <subcellularLocation>
        <location evidence="2">Cytoplasm</location>
    </subcellularLocation>
    <subcellularLocation>
        <location evidence="1">Nucleus</location>
    </subcellularLocation>
</comment>
<dbReference type="Proteomes" id="UP000094020">
    <property type="component" value="Chromosome 1"/>
</dbReference>
<dbReference type="Pfam" id="PF00881">
    <property type="entry name" value="Nitroreductase"/>
    <property type="match status" value="1"/>
</dbReference>
<dbReference type="GO" id="GO:0034599">
    <property type="term" value="P:cellular response to oxidative stress"/>
    <property type="evidence" value="ECO:0007669"/>
    <property type="project" value="InterPro"/>
</dbReference>
<evidence type="ECO:0000256" key="6">
    <source>
        <dbReference type="ARBA" id="ARBA00023242"/>
    </source>
</evidence>
<accession>A0AAJ8ML62</accession>
<evidence type="ECO:0000259" key="7">
    <source>
        <dbReference type="Pfam" id="PF00881"/>
    </source>
</evidence>
<reference evidence="8" key="2">
    <citation type="submission" date="2024-02" db="EMBL/GenBank/DDBJ databases">
        <title>Comparative genomics of Cryptococcus and Kwoniella reveals pathogenesis evolution and contrasting modes of karyotype evolution via chromosome fusion or intercentromeric recombination.</title>
        <authorList>
            <person name="Coelho M.A."/>
            <person name="David-Palma M."/>
            <person name="Shea T."/>
            <person name="Bowers K."/>
            <person name="McGinley-Smith S."/>
            <person name="Mohammad A.W."/>
            <person name="Gnirke A."/>
            <person name="Yurkov A.M."/>
            <person name="Nowrousian M."/>
            <person name="Sun S."/>
            <person name="Cuomo C.A."/>
            <person name="Heitman J."/>
        </authorList>
    </citation>
    <scope>NUCLEOTIDE SEQUENCE</scope>
    <source>
        <strain evidence="8">CBS 10737</strain>
    </source>
</reference>
<dbReference type="GO" id="GO:0005737">
    <property type="term" value="C:cytoplasm"/>
    <property type="evidence" value="ECO:0007669"/>
    <property type="project" value="UniProtKB-SubCell"/>
</dbReference>
<dbReference type="InterPro" id="IPR029479">
    <property type="entry name" value="Nitroreductase"/>
</dbReference>
<evidence type="ECO:0000256" key="2">
    <source>
        <dbReference type="ARBA" id="ARBA00004496"/>
    </source>
</evidence>
<dbReference type="Gene3D" id="3.40.109.10">
    <property type="entry name" value="NADH Oxidase"/>
    <property type="match status" value="1"/>
</dbReference>
<proteinExistence type="inferred from homology"/>